<protein>
    <submittedName>
        <fullName evidence="1">15572_t:CDS:1</fullName>
    </submittedName>
</protein>
<organism evidence="1 2">
    <name type="scientific">Dentiscutata heterogama</name>
    <dbReference type="NCBI Taxonomy" id="1316150"/>
    <lineage>
        <taxon>Eukaryota</taxon>
        <taxon>Fungi</taxon>
        <taxon>Fungi incertae sedis</taxon>
        <taxon>Mucoromycota</taxon>
        <taxon>Glomeromycotina</taxon>
        <taxon>Glomeromycetes</taxon>
        <taxon>Diversisporales</taxon>
        <taxon>Gigasporaceae</taxon>
        <taxon>Dentiscutata</taxon>
    </lineage>
</organism>
<reference evidence="1" key="1">
    <citation type="submission" date="2021-06" db="EMBL/GenBank/DDBJ databases">
        <authorList>
            <person name="Kallberg Y."/>
            <person name="Tangrot J."/>
            <person name="Rosling A."/>
        </authorList>
    </citation>
    <scope>NUCLEOTIDE SEQUENCE</scope>
    <source>
        <strain evidence="1">IL203A</strain>
    </source>
</reference>
<name>A0ACA9LCT6_9GLOM</name>
<dbReference type="Proteomes" id="UP000789702">
    <property type="component" value="Unassembled WGS sequence"/>
</dbReference>
<accession>A0ACA9LCT6</accession>
<proteinExistence type="predicted"/>
<dbReference type="EMBL" id="CAJVPU010003342">
    <property type="protein sequence ID" value="CAG8516815.1"/>
    <property type="molecule type" value="Genomic_DNA"/>
</dbReference>
<sequence length="165" mass="18818">MSSSDKELARLIETGDIAEKFLTIVSNVVNIIEVIIVLYKSTEYNEHISSAIIRRITEVITVIRSLKRCNDEYKNWKSNEEILKKFDESDIKMKTSINEYALLKVDPEANDKITSLNNKNFGKVTIASINENIVTIHNDIIAIERGSTFKEFISVIAFNDTDVIM</sequence>
<gene>
    <name evidence="1" type="ORF">DHETER_LOCUS3724</name>
</gene>
<comment type="caution">
    <text evidence="1">The sequence shown here is derived from an EMBL/GenBank/DDBJ whole genome shotgun (WGS) entry which is preliminary data.</text>
</comment>
<evidence type="ECO:0000313" key="1">
    <source>
        <dbReference type="EMBL" id="CAG8516815.1"/>
    </source>
</evidence>
<evidence type="ECO:0000313" key="2">
    <source>
        <dbReference type="Proteomes" id="UP000789702"/>
    </source>
</evidence>
<keyword evidence="2" id="KW-1185">Reference proteome</keyword>